<accession>A0A0N7JTW8</accession>
<proteinExistence type="predicted"/>
<dbReference type="EMBL" id="CP012746">
    <property type="protein sequence ID" value="ALL64773.1"/>
    <property type="molecule type" value="Genomic_DNA"/>
</dbReference>
<keyword evidence="1" id="KW-1133">Transmembrane helix</keyword>
<dbReference type="KEGG" id="bcai:K788_0002282"/>
<dbReference type="AlphaFoldDB" id="A0A0N7JTW8"/>
<feature type="transmembrane region" description="Helical" evidence="1">
    <location>
        <begin position="12"/>
        <end position="36"/>
    </location>
</feature>
<name>A0A0N7JTW8_9BURK</name>
<evidence type="ECO:0000313" key="2">
    <source>
        <dbReference type="EMBL" id="ALL64773.1"/>
    </source>
</evidence>
<organism evidence="2 3">
    <name type="scientific">Paraburkholderia caribensis MBA4</name>
    <dbReference type="NCBI Taxonomy" id="1323664"/>
    <lineage>
        <taxon>Bacteria</taxon>
        <taxon>Pseudomonadati</taxon>
        <taxon>Pseudomonadota</taxon>
        <taxon>Betaproteobacteria</taxon>
        <taxon>Burkholderiales</taxon>
        <taxon>Burkholderiaceae</taxon>
        <taxon>Paraburkholderia</taxon>
    </lineage>
</organism>
<keyword evidence="1" id="KW-0812">Transmembrane</keyword>
<keyword evidence="1" id="KW-0472">Membrane</keyword>
<evidence type="ECO:0000256" key="1">
    <source>
        <dbReference type="SAM" id="Phobius"/>
    </source>
</evidence>
<reference evidence="2 3" key="1">
    <citation type="journal article" date="2014" name="Genome Announc.">
        <title>Draft Genome Sequence of the Haloacid-Degrading Burkholderia caribensis Strain MBA4.</title>
        <authorList>
            <person name="Pan Y."/>
            <person name="Kong K.F."/>
            <person name="Tsang J.S."/>
        </authorList>
    </citation>
    <scope>NUCLEOTIDE SEQUENCE [LARGE SCALE GENOMIC DNA]</scope>
    <source>
        <strain evidence="2 3">MBA4</strain>
    </source>
</reference>
<sequence>MVFARSGLRWVLCFAFVIYALPFGVFFFAFALASAIR</sequence>
<evidence type="ECO:0000313" key="3">
    <source>
        <dbReference type="Proteomes" id="UP000019146"/>
    </source>
</evidence>
<gene>
    <name evidence="2" type="ORF">K788_0002282</name>
</gene>
<dbReference type="Proteomes" id="UP000019146">
    <property type="component" value="Chromosome 1"/>
</dbReference>
<protein>
    <submittedName>
        <fullName evidence="2">Uncharacterized protein</fullName>
    </submittedName>
</protein>